<comment type="pathway">
    <text evidence="1">Nucleotide-sugar biosynthesis; UDP-alpha-D-glucuronate biosynthesis; UDP-alpha-D-glucuronate from UDP-alpha-D-glucose: step 1/1.</text>
</comment>
<evidence type="ECO:0000256" key="3">
    <source>
        <dbReference type="ARBA" id="ARBA00012954"/>
    </source>
</evidence>
<evidence type="ECO:0000256" key="9">
    <source>
        <dbReference type="PIRSR" id="PIRSR500134-2"/>
    </source>
</evidence>
<proteinExistence type="inferred from homology"/>
<keyword evidence="5 7" id="KW-0520">NAD</keyword>
<dbReference type="Gene3D" id="3.40.50.720">
    <property type="entry name" value="NAD(P)-binding Rossmann-like Domain"/>
    <property type="match status" value="2"/>
</dbReference>
<dbReference type="SUPFAM" id="SSF48179">
    <property type="entry name" value="6-phosphogluconate dehydrogenase C-terminal domain-like"/>
    <property type="match status" value="1"/>
</dbReference>
<evidence type="ECO:0000256" key="10">
    <source>
        <dbReference type="PIRSR" id="PIRSR500134-3"/>
    </source>
</evidence>
<feature type="binding site" evidence="9">
    <location>
        <begin position="255"/>
        <end position="259"/>
    </location>
    <ligand>
        <name>substrate</name>
    </ligand>
</feature>
<dbReference type="InterPro" id="IPR028357">
    <property type="entry name" value="UDPglc_DH_bac"/>
</dbReference>
<dbReference type="NCBIfam" id="TIGR03026">
    <property type="entry name" value="NDP-sugDHase"/>
    <property type="match status" value="1"/>
</dbReference>
<dbReference type="GO" id="GO:0051287">
    <property type="term" value="F:NAD binding"/>
    <property type="evidence" value="ECO:0007669"/>
    <property type="project" value="InterPro"/>
</dbReference>
<dbReference type="SUPFAM" id="SSF52413">
    <property type="entry name" value="UDP-glucose/GDP-mannose dehydrogenase C-terminal domain"/>
    <property type="match status" value="1"/>
</dbReference>
<feature type="binding site" evidence="9">
    <location>
        <position position="263"/>
    </location>
    <ligand>
        <name>substrate</name>
    </ligand>
</feature>
<evidence type="ECO:0000259" key="11">
    <source>
        <dbReference type="SMART" id="SM00984"/>
    </source>
</evidence>
<sequence length="440" mass="46975">MNVVMIGTGYVGLVTGLGFAKLGHRVACVDTDVAKIARLDRGETPFYEPGLPELLREMQEAGRVVFATDLADVIGGAEIIMIAVGTPAGRDGFADLSYVEAAADCIGKLLDHEALVVLKSSVPVGTNRDVLARVRRAMGAAGREALTSVVTIASLPEFLRPGFALRDFMEPDRVVIGADDAVAQQTLDRLHDGIKATRAFLSLESAELAKYAANALLATKVSFINEIANIAERTGADVREVARAVGMDRRIGPHFLQAGIGYGGSCFPKDVSALHQMAGTTGYEFKLLSAVIEVNNAQRERFVSRVAEELDGVRGRRLAVWGLAFKGGTDDVRGSSAIDVVQRLVGLGAEIVAYDPEGMELARRTLPASVQFATTAVDATTGADALLVLTDWPEFKDVSFAAVHDRMAEPRVFDGRNHLADSGLKEFGFTYHGVGLGSRE</sequence>
<evidence type="ECO:0000256" key="8">
    <source>
        <dbReference type="PIRSR" id="PIRSR500134-1"/>
    </source>
</evidence>
<dbReference type="InterPro" id="IPR014027">
    <property type="entry name" value="UDP-Glc/GDP-Man_DH_C"/>
</dbReference>
<dbReference type="Pfam" id="PF03720">
    <property type="entry name" value="UDPG_MGDP_dh_C"/>
    <property type="match status" value="1"/>
</dbReference>
<accession>A0A1F7W7S2</accession>
<dbReference type="GO" id="GO:0000271">
    <property type="term" value="P:polysaccharide biosynthetic process"/>
    <property type="evidence" value="ECO:0007669"/>
    <property type="project" value="InterPro"/>
</dbReference>
<evidence type="ECO:0000256" key="7">
    <source>
        <dbReference type="PIRNR" id="PIRNR000124"/>
    </source>
</evidence>
<dbReference type="Gene3D" id="1.20.5.100">
    <property type="entry name" value="Cytochrome c1, transmembrane anchor, C-terminal"/>
    <property type="match status" value="1"/>
</dbReference>
<feature type="binding site" evidence="9">
    <location>
        <position position="210"/>
    </location>
    <ligand>
        <name>substrate</name>
    </ligand>
</feature>
<dbReference type="GO" id="GO:0003979">
    <property type="term" value="F:UDP-glucose 6-dehydrogenase activity"/>
    <property type="evidence" value="ECO:0007669"/>
    <property type="project" value="UniProtKB-EC"/>
</dbReference>
<comment type="caution">
    <text evidence="12">The sequence shown here is derived from an EMBL/GenBank/DDBJ whole genome shotgun (WGS) entry which is preliminary data.</text>
</comment>
<feature type="binding site" evidence="10">
    <location>
        <position position="35"/>
    </location>
    <ligand>
        <name>NAD(+)</name>
        <dbReference type="ChEBI" id="CHEBI:57540"/>
    </ligand>
</feature>
<dbReference type="PANTHER" id="PTHR43750">
    <property type="entry name" value="UDP-GLUCOSE 6-DEHYDROGENASE TUAD"/>
    <property type="match status" value="1"/>
</dbReference>
<evidence type="ECO:0000256" key="2">
    <source>
        <dbReference type="ARBA" id="ARBA00006601"/>
    </source>
</evidence>
<dbReference type="InterPro" id="IPR036220">
    <property type="entry name" value="UDP-Glc/GDP-Man_DH_C_sf"/>
</dbReference>
<dbReference type="AlphaFoldDB" id="A0A1F7W7S2"/>
<dbReference type="EMBL" id="MGFE01000015">
    <property type="protein sequence ID" value="OGL98830.1"/>
    <property type="molecule type" value="Genomic_DNA"/>
</dbReference>
<feature type="binding site" evidence="10">
    <location>
        <position position="333"/>
    </location>
    <ligand>
        <name>NAD(+)</name>
        <dbReference type="ChEBI" id="CHEBI:57540"/>
    </ligand>
</feature>
<dbReference type="Pfam" id="PF00984">
    <property type="entry name" value="UDPG_MGDP_dh"/>
    <property type="match status" value="1"/>
</dbReference>
<evidence type="ECO:0000256" key="6">
    <source>
        <dbReference type="ARBA" id="ARBA00047473"/>
    </source>
</evidence>
<dbReference type="SUPFAM" id="SSF51735">
    <property type="entry name" value="NAD(P)-binding Rossmann-fold domains"/>
    <property type="match status" value="1"/>
</dbReference>
<organism evidence="12 13">
    <name type="scientific">Candidatus Uhrbacteria bacterium RIFOXYB2_FULL_57_15</name>
    <dbReference type="NCBI Taxonomy" id="1802422"/>
    <lineage>
        <taxon>Bacteria</taxon>
        <taxon>Candidatus Uhriibacteriota</taxon>
    </lineage>
</organism>
<dbReference type="InterPro" id="IPR008927">
    <property type="entry name" value="6-PGluconate_DH-like_C_sf"/>
</dbReference>
<keyword evidence="4 7" id="KW-0560">Oxidoreductase</keyword>
<gene>
    <name evidence="12" type="ORF">A2304_05040</name>
</gene>
<dbReference type="PIRSF" id="PIRSF500134">
    <property type="entry name" value="UDPglc_DH_bac"/>
    <property type="match status" value="1"/>
</dbReference>
<dbReference type="EC" id="1.1.1.22" evidence="3 7"/>
<dbReference type="Proteomes" id="UP000176501">
    <property type="component" value="Unassembled WGS sequence"/>
</dbReference>
<feature type="active site" description="Nucleophile" evidence="8">
    <location>
        <position position="266"/>
    </location>
</feature>
<feature type="binding site" evidence="10">
    <location>
        <position position="86"/>
    </location>
    <ligand>
        <name>NAD(+)</name>
        <dbReference type="ChEBI" id="CHEBI:57540"/>
    </ligand>
</feature>
<comment type="similarity">
    <text evidence="2 7">Belongs to the UDP-glucose/GDP-mannose dehydrogenase family.</text>
</comment>
<evidence type="ECO:0000313" key="13">
    <source>
        <dbReference type="Proteomes" id="UP000176501"/>
    </source>
</evidence>
<dbReference type="InterPro" id="IPR017476">
    <property type="entry name" value="UDP-Glc/GDP-Man"/>
</dbReference>
<dbReference type="InterPro" id="IPR014026">
    <property type="entry name" value="UDP-Glc/GDP-Man_DH_dimer"/>
</dbReference>
<dbReference type="UniPathway" id="UPA00038">
    <property type="reaction ID" value="UER00491"/>
</dbReference>
<feature type="binding site" evidence="10">
    <location>
        <position position="30"/>
    </location>
    <ligand>
        <name>NAD(+)</name>
        <dbReference type="ChEBI" id="CHEBI:57540"/>
    </ligand>
</feature>
<name>A0A1F7W7S2_9BACT</name>
<feature type="binding site" evidence="9">
    <location>
        <position position="326"/>
    </location>
    <ligand>
        <name>substrate</name>
    </ligand>
</feature>
<feature type="binding site" evidence="10">
    <location>
        <position position="269"/>
    </location>
    <ligand>
        <name>NAD(+)</name>
        <dbReference type="ChEBI" id="CHEBI:57540"/>
    </ligand>
</feature>
<dbReference type="SMART" id="SM00984">
    <property type="entry name" value="UDPG_MGDP_dh_C"/>
    <property type="match status" value="1"/>
</dbReference>
<dbReference type="InterPro" id="IPR036291">
    <property type="entry name" value="NAD(P)-bd_dom_sf"/>
</dbReference>
<feature type="domain" description="UDP-glucose/GDP-mannose dehydrogenase C-terminal" evidence="11">
    <location>
        <begin position="319"/>
        <end position="421"/>
    </location>
</feature>
<dbReference type="Pfam" id="PF03721">
    <property type="entry name" value="UDPG_MGDP_dh_N"/>
    <property type="match status" value="1"/>
</dbReference>
<dbReference type="PANTHER" id="PTHR43750:SF3">
    <property type="entry name" value="UDP-GLUCOSE 6-DEHYDROGENASE TUAD"/>
    <property type="match status" value="1"/>
</dbReference>
<dbReference type="GO" id="GO:0006065">
    <property type="term" value="P:UDP-glucuronate biosynthetic process"/>
    <property type="evidence" value="ECO:0007669"/>
    <property type="project" value="UniProtKB-UniPathway"/>
</dbReference>
<evidence type="ECO:0000256" key="1">
    <source>
        <dbReference type="ARBA" id="ARBA00004701"/>
    </source>
</evidence>
<evidence type="ECO:0000313" key="12">
    <source>
        <dbReference type="EMBL" id="OGL98830.1"/>
    </source>
</evidence>
<protein>
    <recommendedName>
        <fullName evidence="3 7">UDP-glucose 6-dehydrogenase</fullName>
        <ecNumber evidence="3 7">1.1.1.22</ecNumber>
    </recommendedName>
</protein>
<reference evidence="12 13" key="1">
    <citation type="journal article" date="2016" name="Nat. Commun.">
        <title>Thousands of microbial genomes shed light on interconnected biogeochemical processes in an aquifer system.</title>
        <authorList>
            <person name="Anantharaman K."/>
            <person name="Brown C.T."/>
            <person name="Hug L.A."/>
            <person name="Sharon I."/>
            <person name="Castelle C.J."/>
            <person name="Probst A.J."/>
            <person name="Thomas B.C."/>
            <person name="Singh A."/>
            <person name="Wilkins M.J."/>
            <person name="Karaoz U."/>
            <person name="Brodie E.L."/>
            <person name="Williams K.H."/>
            <person name="Hubbard S.S."/>
            <person name="Banfield J.F."/>
        </authorList>
    </citation>
    <scope>NUCLEOTIDE SEQUENCE [LARGE SCALE GENOMIC DNA]</scope>
</reference>
<comment type="catalytic activity">
    <reaction evidence="6 7">
        <text>UDP-alpha-D-glucose + 2 NAD(+) + H2O = UDP-alpha-D-glucuronate + 2 NADH + 3 H(+)</text>
        <dbReference type="Rhea" id="RHEA:23596"/>
        <dbReference type="ChEBI" id="CHEBI:15377"/>
        <dbReference type="ChEBI" id="CHEBI:15378"/>
        <dbReference type="ChEBI" id="CHEBI:57540"/>
        <dbReference type="ChEBI" id="CHEBI:57945"/>
        <dbReference type="ChEBI" id="CHEBI:58052"/>
        <dbReference type="ChEBI" id="CHEBI:58885"/>
        <dbReference type="EC" id="1.1.1.22"/>
    </reaction>
</comment>
<evidence type="ECO:0000256" key="4">
    <source>
        <dbReference type="ARBA" id="ARBA00023002"/>
    </source>
</evidence>
<dbReference type="PIRSF" id="PIRSF000124">
    <property type="entry name" value="UDPglc_GDPman_dh"/>
    <property type="match status" value="1"/>
</dbReference>
<evidence type="ECO:0000256" key="5">
    <source>
        <dbReference type="ARBA" id="ARBA00023027"/>
    </source>
</evidence>
<dbReference type="InterPro" id="IPR001732">
    <property type="entry name" value="UDP-Glc/GDP-Man_DH_N"/>
</dbReference>